<proteinExistence type="predicted"/>
<protein>
    <submittedName>
        <fullName evidence="2">Uncharacterized protein</fullName>
    </submittedName>
</protein>
<accession>A0ABP7TH68</accession>
<evidence type="ECO:0000313" key="3">
    <source>
        <dbReference type="Proteomes" id="UP001501747"/>
    </source>
</evidence>
<name>A0ABP7TH68_9PSEU</name>
<feature type="region of interest" description="Disordered" evidence="1">
    <location>
        <begin position="1"/>
        <end position="29"/>
    </location>
</feature>
<organism evidence="2 3">
    <name type="scientific">Allokutzneria multivorans</name>
    <dbReference type="NCBI Taxonomy" id="1142134"/>
    <lineage>
        <taxon>Bacteria</taxon>
        <taxon>Bacillati</taxon>
        <taxon>Actinomycetota</taxon>
        <taxon>Actinomycetes</taxon>
        <taxon>Pseudonocardiales</taxon>
        <taxon>Pseudonocardiaceae</taxon>
        <taxon>Allokutzneria</taxon>
    </lineage>
</organism>
<reference evidence="3" key="1">
    <citation type="journal article" date="2019" name="Int. J. Syst. Evol. Microbiol.">
        <title>The Global Catalogue of Microorganisms (GCM) 10K type strain sequencing project: providing services to taxonomists for standard genome sequencing and annotation.</title>
        <authorList>
            <consortium name="The Broad Institute Genomics Platform"/>
            <consortium name="The Broad Institute Genome Sequencing Center for Infectious Disease"/>
            <person name="Wu L."/>
            <person name="Ma J."/>
        </authorList>
    </citation>
    <scope>NUCLEOTIDE SEQUENCE [LARGE SCALE GENOMIC DNA]</scope>
    <source>
        <strain evidence="3">JCM 17342</strain>
    </source>
</reference>
<dbReference type="EMBL" id="BAABAL010000019">
    <property type="protein sequence ID" value="GAA4026322.1"/>
    <property type="molecule type" value="Genomic_DNA"/>
</dbReference>
<comment type="caution">
    <text evidence="2">The sequence shown here is derived from an EMBL/GenBank/DDBJ whole genome shotgun (WGS) entry which is preliminary data.</text>
</comment>
<dbReference type="Proteomes" id="UP001501747">
    <property type="component" value="Unassembled WGS sequence"/>
</dbReference>
<evidence type="ECO:0000313" key="2">
    <source>
        <dbReference type="EMBL" id="GAA4026322.1"/>
    </source>
</evidence>
<gene>
    <name evidence="2" type="ORF">GCM10022247_58930</name>
</gene>
<sequence>MTAAEISDSAAHTSSHSSSDSSGTLGSSDVLIRANVRRPGSLMRATLATPVTSFARPEENR</sequence>
<feature type="compositionally biased region" description="Low complexity" evidence="1">
    <location>
        <begin position="7"/>
        <end position="28"/>
    </location>
</feature>
<keyword evidence="3" id="KW-1185">Reference proteome</keyword>
<evidence type="ECO:0000256" key="1">
    <source>
        <dbReference type="SAM" id="MobiDB-lite"/>
    </source>
</evidence>